<reference evidence="5" key="1">
    <citation type="submission" date="2022-09" db="EMBL/GenBank/DDBJ databases">
        <title>Aureispira anguillicida sp. nov., isolated from Leptocephalus of Japanese eel Anguilla japonica.</title>
        <authorList>
            <person name="Yuasa K."/>
            <person name="Mekata T."/>
            <person name="Ikunari K."/>
        </authorList>
    </citation>
    <scope>NUCLEOTIDE SEQUENCE</scope>
    <source>
        <strain evidence="5">EL160426</strain>
    </source>
</reference>
<dbReference type="Gene3D" id="2.40.170.20">
    <property type="entry name" value="TonB-dependent receptor, beta-barrel domain"/>
    <property type="match status" value="1"/>
</dbReference>
<dbReference type="InterPro" id="IPR041700">
    <property type="entry name" value="OMP_b-brl_3"/>
</dbReference>
<dbReference type="AlphaFoldDB" id="A0A915YJC5"/>
<dbReference type="SUPFAM" id="SSF56935">
    <property type="entry name" value="Porins"/>
    <property type="match status" value="1"/>
</dbReference>
<sequence>MRIIYLFILLITTIPLSYGQTYYALDGHLVDETATELVGATVLLLNLPDSTMEEYALTNEKGIFKITAPKNTSYLLQISYMGYETYSQEINLSQKVNLGTIVLKEKSEALASVEVVEERIPMRMKGDTLEYSADAFHTQEHDNVEALLKKLPGVEVDRDGQVKAQGEAVDRILVDGKEFFGDNPEIAMKNLPADAINKVQVYDRKSEMAEFSGVDDGVKRKTINLKLKADKKHGFFGHVDGGYGYTVPSPFKGTANNHRYRSNLSLNYFNPTMRVSTIGAFNNVNEQSFSFMDYINLMGGIQSMMSGGGSINLEINGDDPLGALLMDNKDGIARTLGGGANFNWFISDKTEWSTHYFYSIMNKRKEAFNEMRSIGLNSFFTRNGSVNSNVQAGNHNLNSSFKHKFDPTQDLKFQLKFKWNDALMKRSNFEQTFGANQQRQNEIHQHYNNQQNGWGLNANVLHRKKFKKKGRVLMTNLIGGYSNRKKETTNISRTQLYNDGGTLRAIDSLNQEQYGLEHQQIYGVEISFVEPIAKHSFLDIQLTGMFNFDTKDKKVYDVNDGSNILNNELTNLFQKQYNYQTLTTRFQRTKKSFTLTLEASLQRSYLKGIFSNGQTPLARTYYYPLAVVALDYKISQSSNFIARYATNIKEPRIEQLQPILNNNSPLSLYVGNPNLNPEYHHNLSLRYNLFDQFSFTSFFATASFAMLQNQIVDNQMIDDNFRITYRPENSAVGYQGNLYVNFSRPIKPLGVKFNLGANGQFNSRKTLINEVGNTELTQQYTFKASVENRKKQIVDALVGAKIEMNKSTFSINNSLNIFYLNYVAYADLKLTIAKKWNISSSFDYNIYANEAFANDIYIPIWSASISRTFLKANQLKIELRAFNILDQQVNVQRFSQNETIGESRTNTLGRYFMISARYKITQVGAKKPNGDFDFQMDRER</sequence>
<evidence type="ECO:0000313" key="5">
    <source>
        <dbReference type="EMBL" id="BDS14267.1"/>
    </source>
</evidence>
<protein>
    <submittedName>
        <fullName evidence="5">Outer membrane beta-barrel protein</fullName>
    </submittedName>
</protein>
<dbReference type="Pfam" id="PF14905">
    <property type="entry name" value="OMP_b-brl_3"/>
    <property type="match status" value="1"/>
</dbReference>
<dbReference type="KEGG" id="aup:AsAng_0050460"/>
<dbReference type="RefSeq" id="WP_264789489.1">
    <property type="nucleotide sequence ID" value="NZ_AP026867.1"/>
</dbReference>
<organism evidence="5 6">
    <name type="scientific">Aureispira anguillae</name>
    <dbReference type="NCBI Taxonomy" id="2864201"/>
    <lineage>
        <taxon>Bacteria</taxon>
        <taxon>Pseudomonadati</taxon>
        <taxon>Bacteroidota</taxon>
        <taxon>Saprospiria</taxon>
        <taxon>Saprospirales</taxon>
        <taxon>Saprospiraceae</taxon>
        <taxon>Aureispira</taxon>
    </lineage>
</organism>
<evidence type="ECO:0000256" key="1">
    <source>
        <dbReference type="ARBA" id="ARBA00004442"/>
    </source>
</evidence>
<comment type="subcellular location">
    <subcellularLocation>
        <location evidence="1">Cell outer membrane</location>
    </subcellularLocation>
</comment>
<accession>A0A915YJC5</accession>
<dbReference type="InterPro" id="IPR036942">
    <property type="entry name" value="Beta-barrel_TonB_sf"/>
</dbReference>
<evidence type="ECO:0000256" key="2">
    <source>
        <dbReference type="ARBA" id="ARBA00023136"/>
    </source>
</evidence>
<dbReference type="InterPro" id="IPR008969">
    <property type="entry name" value="CarboxyPept-like_regulatory"/>
</dbReference>
<evidence type="ECO:0000313" key="6">
    <source>
        <dbReference type="Proteomes" id="UP001060919"/>
    </source>
</evidence>
<keyword evidence="3" id="KW-0998">Cell outer membrane</keyword>
<dbReference type="EMBL" id="AP026867">
    <property type="protein sequence ID" value="BDS14267.1"/>
    <property type="molecule type" value="Genomic_DNA"/>
</dbReference>
<dbReference type="Pfam" id="PF13715">
    <property type="entry name" value="CarbopepD_reg_2"/>
    <property type="match status" value="1"/>
</dbReference>
<evidence type="ECO:0000259" key="4">
    <source>
        <dbReference type="Pfam" id="PF14905"/>
    </source>
</evidence>
<name>A0A915YJC5_9BACT</name>
<evidence type="ECO:0000256" key="3">
    <source>
        <dbReference type="ARBA" id="ARBA00023237"/>
    </source>
</evidence>
<dbReference type="Proteomes" id="UP001060919">
    <property type="component" value="Chromosome"/>
</dbReference>
<dbReference type="GO" id="GO:0009279">
    <property type="term" value="C:cell outer membrane"/>
    <property type="evidence" value="ECO:0007669"/>
    <property type="project" value="UniProtKB-SubCell"/>
</dbReference>
<gene>
    <name evidence="5" type="ORF">AsAng_0050460</name>
</gene>
<keyword evidence="2" id="KW-0472">Membrane</keyword>
<dbReference type="SUPFAM" id="SSF49464">
    <property type="entry name" value="Carboxypeptidase regulatory domain-like"/>
    <property type="match status" value="1"/>
</dbReference>
<proteinExistence type="predicted"/>
<feature type="domain" description="Outer membrane protein beta-barrel" evidence="4">
    <location>
        <begin position="464"/>
        <end position="918"/>
    </location>
</feature>
<keyword evidence="6" id="KW-1185">Reference proteome</keyword>